<reference evidence="2 3" key="1">
    <citation type="submission" date="2020-09" db="EMBL/GenBank/DDBJ databases">
        <title>Methylomonas albis sp. nov. and Methylomonas fluvii sp. nov.: Two cold-adapted methanotrophs from the River Elbe and an amended description of Methylovulum psychrotolerans strain Eb1.</title>
        <authorList>
            <person name="Bussmann I.K."/>
            <person name="Klings K.-W."/>
            <person name="Warnstedt J."/>
            <person name="Hoppert M."/>
            <person name="Saborowski A."/>
            <person name="Horn F."/>
            <person name="Liebner S."/>
        </authorList>
    </citation>
    <scope>NUCLEOTIDE SEQUENCE [LARGE SCALE GENOMIC DNA]</scope>
    <source>
        <strain evidence="2 3">EbA</strain>
    </source>
</reference>
<protein>
    <recommendedName>
        <fullName evidence="4">Intracellular septation protein A</fullName>
    </recommendedName>
</protein>
<feature type="transmembrane region" description="Helical" evidence="1">
    <location>
        <begin position="113"/>
        <end position="133"/>
    </location>
</feature>
<gene>
    <name evidence="2" type="ORF">IE877_10465</name>
</gene>
<sequence length="142" mass="16380">MKNELVISLVGALILSAFIILIYFIYLENSPNVNRLIIDGILLFVGFFAMIALAQFFFGWLESKCNAIIRNSTIKILVKNLISAFTFFVWAYISTQFINVILKKYMEFNRAGITGIFIYVFIVIVAVCIPLFLERHKTRRSH</sequence>
<proteinExistence type="predicted"/>
<dbReference type="Proteomes" id="UP000652176">
    <property type="component" value="Unassembled WGS sequence"/>
</dbReference>
<keyword evidence="1" id="KW-0812">Transmembrane</keyword>
<keyword evidence="1" id="KW-1133">Transmembrane helix</keyword>
<feature type="transmembrane region" description="Helical" evidence="1">
    <location>
        <begin position="5"/>
        <end position="26"/>
    </location>
</feature>
<evidence type="ECO:0000313" key="3">
    <source>
        <dbReference type="Proteomes" id="UP000652176"/>
    </source>
</evidence>
<keyword evidence="1" id="KW-0472">Membrane</keyword>
<organism evidence="2 3">
    <name type="scientific">Methylomonas albis</name>
    <dbReference type="NCBI Taxonomy" id="1854563"/>
    <lineage>
        <taxon>Bacteria</taxon>
        <taxon>Pseudomonadati</taxon>
        <taxon>Pseudomonadota</taxon>
        <taxon>Gammaproteobacteria</taxon>
        <taxon>Methylococcales</taxon>
        <taxon>Methylococcaceae</taxon>
        <taxon>Methylomonas</taxon>
    </lineage>
</organism>
<evidence type="ECO:0008006" key="4">
    <source>
        <dbReference type="Google" id="ProtNLM"/>
    </source>
</evidence>
<feature type="transmembrane region" description="Helical" evidence="1">
    <location>
        <begin position="41"/>
        <end position="61"/>
    </location>
</feature>
<name>A0ABR9CZL1_9GAMM</name>
<feature type="transmembrane region" description="Helical" evidence="1">
    <location>
        <begin position="73"/>
        <end position="93"/>
    </location>
</feature>
<accession>A0ABR9CZL1</accession>
<dbReference type="EMBL" id="JACXSS010000001">
    <property type="protein sequence ID" value="MBD9356307.1"/>
    <property type="molecule type" value="Genomic_DNA"/>
</dbReference>
<evidence type="ECO:0000256" key="1">
    <source>
        <dbReference type="SAM" id="Phobius"/>
    </source>
</evidence>
<keyword evidence="3" id="KW-1185">Reference proteome</keyword>
<dbReference type="RefSeq" id="WP_192374671.1">
    <property type="nucleotide sequence ID" value="NZ_CAJHIV010000001.1"/>
</dbReference>
<comment type="caution">
    <text evidence="2">The sequence shown here is derived from an EMBL/GenBank/DDBJ whole genome shotgun (WGS) entry which is preliminary data.</text>
</comment>
<evidence type="ECO:0000313" key="2">
    <source>
        <dbReference type="EMBL" id="MBD9356307.1"/>
    </source>
</evidence>